<comment type="caution">
    <text evidence="1">The sequence shown here is derived from an EMBL/GenBank/DDBJ whole genome shotgun (WGS) entry which is preliminary data.</text>
</comment>
<dbReference type="Proteomes" id="UP000274822">
    <property type="component" value="Unassembled WGS sequence"/>
</dbReference>
<gene>
    <name evidence="1" type="ORF">BC938DRAFT_484125</name>
</gene>
<protein>
    <submittedName>
        <fullName evidence="1">Uncharacterized protein</fullName>
    </submittedName>
</protein>
<dbReference type="EMBL" id="RBNJ01009685">
    <property type="protein sequence ID" value="RUS26778.1"/>
    <property type="molecule type" value="Genomic_DNA"/>
</dbReference>
<keyword evidence="2" id="KW-1185">Reference proteome</keyword>
<proteinExistence type="predicted"/>
<reference evidence="1 2" key="1">
    <citation type="journal article" date="2018" name="New Phytol.">
        <title>Phylogenomics of Endogonaceae and evolution of mycorrhizas within Mucoromycota.</title>
        <authorList>
            <person name="Chang Y."/>
            <person name="Desiro A."/>
            <person name="Na H."/>
            <person name="Sandor L."/>
            <person name="Lipzen A."/>
            <person name="Clum A."/>
            <person name="Barry K."/>
            <person name="Grigoriev I.V."/>
            <person name="Martin F.M."/>
            <person name="Stajich J.E."/>
            <person name="Smith M.E."/>
            <person name="Bonito G."/>
            <person name="Spatafora J.W."/>
        </authorList>
    </citation>
    <scope>NUCLEOTIDE SEQUENCE [LARGE SCALE GENOMIC DNA]</scope>
    <source>
        <strain evidence="1 2">AD002</strain>
    </source>
</reference>
<sequence length="93" mass="10135">MAPGPWRTKRSLQLIAAPPSPVEIRADLNHVRVSNIILPGCGGERRGSGGSCDVLFLIGPGTRRCRCMVSWLLRVQIGPNANINEPDIVKHQL</sequence>
<evidence type="ECO:0000313" key="1">
    <source>
        <dbReference type="EMBL" id="RUS26778.1"/>
    </source>
</evidence>
<accession>A0A433QAD7</accession>
<dbReference type="AlphaFoldDB" id="A0A433QAD7"/>
<organism evidence="1 2">
    <name type="scientific">Jimgerdemannia flammicorona</name>
    <dbReference type="NCBI Taxonomy" id="994334"/>
    <lineage>
        <taxon>Eukaryota</taxon>
        <taxon>Fungi</taxon>
        <taxon>Fungi incertae sedis</taxon>
        <taxon>Mucoromycota</taxon>
        <taxon>Mucoromycotina</taxon>
        <taxon>Endogonomycetes</taxon>
        <taxon>Endogonales</taxon>
        <taxon>Endogonaceae</taxon>
        <taxon>Jimgerdemannia</taxon>
    </lineage>
</organism>
<name>A0A433QAD7_9FUNG</name>
<evidence type="ECO:0000313" key="2">
    <source>
        <dbReference type="Proteomes" id="UP000274822"/>
    </source>
</evidence>